<protein>
    <recommendedName>
        <fullName evidence="3">Lipocalin-like domain-containing protein</fullName>
    </recommendedName>
</protein>
<sequence length="474" mass="53747">MKLLKIPFFLLGIVLFLSSCRTEEIQIIDPPIENALVANTTVATLMKNTVAKDGSHDNIIDKASCLSVKLPVTVTVNSKEVTVNDENGYEEIENIFDLFDDDVDSIVISYPIEVILSDYTVKTVNSDEELAVLSQNCKGENEEDDDIECLDFNYPLTASVFNANYEVVLTITVNNDEEMHELIEDLEDYTAVTIDFPFKVILNGDTYIYINNMQELEEAIEAAKNTCDEDDDNDYNDDDCDDCTTNQLIDIFAQCEEWRIDKLEIGGQEFEDYYVGTTVYFRSNNTVKIIKNGDIFEGSWETSGEGNEIKVTINIPNFEKFNKTWYLHEISDYEGEVKVDLRLGDDRLRFESFCNNATTTGDDLSEVLTATNSEWYIEKYLDNTIDETTNFEGYTFLFQTSGIVKAISSTTTDAGMWKSLTSSSKFYLEFTSNEVLQELNDDQWEVISISASQVKLQALSNSGTETDTLIFVKK</sequence>
<dbReference type="RefSeq" id="WP_279650798.1">
    <property type="nucleotide sequence ID" value="NZ_CP122539.1"/>
</dbReference>
<accession>A0ABY8L0B9</accession>
<dbReference type="Proteomes" id="UP001232001">
    <property type="component" value="Chromosome"/>
</dbReference>
<organism evidence="1 2">
    <name type="scientific">Tenacibaculum tangerinum</name>
    <dbReference type="NCBI Taxonomy" id="3038772"/>
    <lineage>
        <taxon>Bacteria</taxon>
        <taxon>Pseudomonadati</taxon>
        <taxon>Bacteroidota</taxon>
        <taxon>Flavobacteriia</taxon>
        <taxon>Flavobacteriales</taxon>
        <taxon>Flavobacteriaceae</taxon>
        <taxon>Tenacibaculum</taxon>
    </lineage>
</organism>
<gene>
    <name evidence="1" type="ORF">P8625_12580</name>
</gene>
<keyword evidence="2" id="KW-1185">Reference proteome</keyword>
<evidence type="ECO:0000313" key="1">
    <source>
        <dbReference type="EMBL" id="WGH74904.1"/>
    </source>
</evidence>
<proteinExistence type="predicted"/>
<evidence type="ECO:0008006" key="3">
    <source>
        <dbReference type="Google" id="ProtNLM"/>
    </source>
</evidence>
<reference evidence="1 2" key="1">
    <citation type="submission" date="2023-04" db="EMBL/GenBank/DDBJ databases">
        <title>Tenacibaculum tangerinum sp. nov., isolated from sea tidal flat of South Korea.</title>
        <authorList>
            <person name="Lee S.H."/>
            <person name="Kim J.-J."/>
        </authorList>
    </citation>
    <scope>NUCLEOTIDE SEQUENCE [LARGE SCALE GENOMIC DNA]</scope>
    <source>
        <strain evidence="1 2">GRR-S3-23</strain>
    </source>
</reference>
<name>A0ABY8L0B9_9FLAO</name>
<dbReference type="EMBL" id="CP122539">
    <property type="protein sequence ID" value="WGH74904.1"/>
    <property type="molecule type" value="Genomic_DNA"/>
</dbReference>
<dbReference type="PROSITE" id="PS51257">
    <property type="entry name" value="PROKAR_LIPOPROTEIN"/>
    <property type="match status" value="1"/>
</dbReference>
<evidence type="ECO:0000313" key="2">
    <source>
        <dbReference type="Proteomes" id="UP001232001"/>
    </source>
</evidence>